<dbReference type="Pfam" id="PF16868">
    <property type="entry name" value="NMT1_3"/>
    <property type="match status" value="1"/>
</dbReference>
<dbReference type="Gene3D" id="3.40.190.10">
    <property type="entry name" value="Periplasmic binding protein-like II"/>
    <property type="match status" value="1"/>
</dbReference>
<evidence type="ECO:0000313" key="1">
    <source>
        <dbReference type="EMBL" id="RCJ32901.1"/>
    </source>
</evidence>
<organism evidence="1 2">
    <name type="scientific">Nostoc minutum NIES-26</name>
    <dbReference type="NCBI Taxonomy" id="1844469"/>
    <lineage>
        <taxon>Bacteria</taxon>
        <taxon>Bacillati</taxon>
        <taxon>Cyanobacteriota</taxon>
        <taxon>Cyanophyceae</taxon>
        <taxon>Nostocales</taxon>
        <taxon>Nostocaceae</taxon>
        <taxon>Nostoc</taxon>
    </lineage>
</organism>
<keyword evidence="2" id="KW-1185">Reference proteome</keyword>
<dbReference type="PANTHER" id="PTHR42941">
    <property type="entry name" value="SLL1037 PROTEIN"/>
    <property type="match status" value="1"/>
</dbReference>
<dbReference type="Proteomes" id="UP000252107">
    <property type="component" value="Unassembled WGS sequence"/>
</dbReference>
<evidence type="ECO:0000313" key="2">
    <source>
        <dbReference type="Proteomes" id="UP000252107"/>
    </source>
</evidence>
<reference evidence="1" key="1">
    <citation type="submission" date="2016-04" db="EMBL/GenBank/DDBJ databases">
        <authorList>
            <person name="Tabuchi Yagui T.R."/>
        </authorList>
    </citation>
    <scope>NUCLEOTIDE SEQUENCE [LARGE SCALE GENOMIC DNA]</scope>
    <source>
        <strain evidence="1">NIES-26</strain>
    </source>
</reference>
<dbReference type="AlphaFoldDB" id="A0A367RAJ0"/>
<protein>
    <recommendedName>
        <fullName evidence="3">PBP domain-containing protein</fullName>
    </recommendedName>
</protein>
<dbReference type="InterPro" id="IPR011852">
    <property type="entry name" value="TRAP_TAXI"/>
</dbReference>
<evidence type="ECO:0008006" key="3">
    <source>
        <dbReference type="Google" id="ProtNLM"/>
    </source>
</evidence>
<proteinExistence type="predicted"/>
<sequence>MRKVYELSGRRTWAKQLLSYHLSFLKNSDRHQVFFLSFRSLASGTLVAMLSSCSFQPDSVTLSSGTAGGFYHRVGEQIGNTKTTVGLKVRNLDSQGSYENLQRLLERKVDFALVQLDVANEAMRQGKVQAVAILAN</sequence>
<accession>A0A367RAJ0</accession>
<dbReference type="EMBL" id="LXQD01000196">
    <property type="protein sequence ID" value="RCJ32901.1"/>
    <property type="molecule type" value="Genomic_DNA"/>
</dbReference>
<comment type="caution">
    <text evidence="1">The sequence shown here is derived from an EMBL/GenBank/DDBJ whole genome shotgun (WGS) entry which is preliminary data.</text>
</comment>
<dbReference type="SUPFAM" id="SSF53850">
    <property type="entry name" value="Periplasmic binding protein-like II"/>
    <property type="match status" value="1"/>
</dbReference>
<name>A0A367RAJ0_9NOSO</name>
<gene>
    <name evidence="1" type="ORF">A6770_18420</name>
</gene>
<dbReference type="PANTHER" id="PTHR42941:SF1">
    <property type="entry name" value="SLL1037 PROTEIN"/>
    <property type="match status" value="1"/>
</dbReference>